<dbReference type="GO" id="GO:0005525">
    <property type="term" value="F:GTP binding"/>
    <property type="evidence" value="ECO:0007669"/>
    <property type="project" value="UniProtKB-KW"/>
</dbReference>
<evidence type="ECO:0000256" key="17">
    <source>
        <dbReference type="ARBA" id="ARBA00030571"/>
    </source>
</evidence>
<organism evidence="18 19">
    <name type="scientific">Candidatus Mucispirillum faecigallinarum</name>
    <dbReference type="NCBI Taxonomy" id="2838699"/>
    <lineage>
        <taxon>Bacteria</taxon>
        <taxon>Pseudomonadati</taxon>
        <taxon>Deferribacterota</taxon>
        <taxon>Deferribacteres</taxon>
        <taxon>Deferribacterales</taxon>
        <taxon>Mucispirillaceae</taxon>
        <taxon>Mucispirillum</taxon>
    </lineage>
</organism>
<evidence type="ECO:0000256" key="8">
    <source>
        <dbReference type="ARBA" id="ARBA00012016"/>
    </source>
</evidence>
<evidence type="ECO:0000256" key="7">
    <source>
        <dbReference type="ARBA" id="ARBA00007490"/>
    </source>
</evidence>
<dbReference type="Gene3D" id="3.40.50.300">
    <property type="entry name" value="P-loop containing nucleotide triphosphate hydrolases"/>
    <property type="match status" value="1"/>
</dbReference>
<comment type="function">
    <text evidence="4">Catalyzes ATP-dependent phosphorylation of adenosylcobinamide and addition of GMP to adenosylcobinamide phosphate.</text>
</comment>
<dbReference type="GO" id="GO:0043752">
    <property type="term" value="F:adenosylcobinamide kinase activity"/>
    <property type="evidence" value="ECO:0007669"/>
    <property type="project" value="UniProtKB-EC"/>
</dbReference>
<dbReference type="PANTHER" id="PTHR34848">
    <property type="match status" value="1"/>
</dbReference>
<evidence type="ECO:0000256" key="15">
    <source>
        <dbReference type="ARBA" id="ARBA00023134"/>
    </source>
</evidence>
<dbReference type="Proteomes" id="UP000824176">
    <property type="component" value="Unassembled WGS sequence"/>
</dbReference>
<keyword evidence="13 18" id="KW-0418">Kinase</keyword>
<gene>
    <name evidence="18" type="ORF">H9804_10930</name>
</gene>
<dbReference type="EMBL" id="DXAQ01000163">
    <property type="protein sequence ID" value="HIZ90448.1"/>
    <property type="molecule type" value="Genomic_DNA"/>
</dbReference>
<keyword evidence="15" id="KW-0342">GTP-binding</keyword>
<evidence type="ECO:0000256" key="4">
    <source>
        <dbReference type="ARBA" id="ARBA00003889"/>
    </source>
</evidence>
<evidence type="ECO:0000256" key="16">
    <source>
        <dbReference type="ARBA" id="ARBA00029570"/>
    </source>
</evidence>
<evidence type="ECO:0000256" key="5">
    <source>
        <dbReference type="ARBA" id="ARBA00004692"/>
    </source>
</evidence>
<comment type="similarity">
    <text evidence="7">Belongs to the CobU/CobP family.</text>
</comment>
<evidence type="ECO:0000256" key="9">
    <source>
        <dbReference type="ARBA" id="ARBA00012523"/>
    </source>
</evidence>
<dbReference type="EC" id="2.7.7.62" evidence="9"/>
<dbReference type="Pfam" id="PF02283">
    <property type="entry name" value="CobU"/>
    <property type="match status" value="1"/>
</dbReference>
<evidence type="ECO:0000256" key="10">
    <source>
        <dbReference type="ARBA" id="ARBA00022573"/>
    </source>
</evidence>
<dbReference type="InterPro" id="IPR027417">
    <property type="entry name" value="P-loop_NTPase"/>
</dbReference>
<proteinExistence type="inferred from homology"/>
<comment type="pathway">
    <text evidence="5">Cofactor biosynthesis; adenosylcobalamin biosynthesis; adenosylcobalamin from cob(II)yrinate a,c-diamide: step 6/7.</text>
</comment>
<comment type="catalytic activity">
    <reaction evidence="1">
        <text>adenosylcob(III)inamide + ATP = adenosylcob(III)inamide phosphate + ADP + H(+)</text>
        <dbReference type="Rhea" id="RHEA:15769"/>
        <dbReference type="ChEBI" id="CHEBI:2480"/>
        <dbReference type="ChEBI" id="CHEBI:15378"/>
        <dbReference type="ChEBI" id="CHEBI:30616"/>
        <dbReference type="ChEBI" id="CHEBI:58502"/>
        <dbReference type="ChEBI" id="CHEBI:456216"/>
        <dbReference type="EC" id="2.7.1.156"/>
    </reaction>
</comment>
<dbReference type="InterPro" id="IPR003203">
    <property type="entry name" value="CobU/CobP"/>
</dbReference>
<reference evidence="18" key="1">
    <citation type="journal article" date="2021" name="PeerJ">
        <title>Extensive microbial diversity within the chicken gut microbiome revealed by metagenomics and culture.</title>
        <authorList>
            <person name="Gilroy R."/>
            <person name="Ravi A."/>
            <person name="Getino M."/>
            <person name="Pursley I."/>
            <person name="Horton D.L."/>
            <person name="Alikhan N.F."/>
            <person name="Baker D."/>
            <person name="Gharbi K."/>
            <person name="Hall N."/>
            <person name="Watson M."/>
            <person name="Adriaenssens E.M."/>
            <person name="Foster-Nyarko E."/>
            <person name="Jarju S."/>
            <person name="Secka A."/>
            <person name="Antonio M."/>
            <person name="Oren A."/>
            <person name="Chaudhuri R.R."/>
            <person name="La Ragione R."/>
            <person name="Hildebrand F."/>
            <person name="Pallen M.J."/>
        </authorList>
    </citation>
    <scope>NUCLEOTIDE SEQUENCE</scope>
    <source>
        <strain evidence="18">ChiW4-1371</strain>
    </source>
</reference>
<dbReference type="AlphaFoldDB" id="A0A9D2GUV4"/>
<dbReference type="SUPFAM" id="SSF52540">
    <property type="entry name" value="P-loop containing nucleoside triphosphate hydrolases"/>
    <property type="match status" value="1"/>
</dbReference>
<evidence type="ECO:0000256" key="1">
    <source>
        <dbReference type="ARBA" id="ARBA00000312"/>
    </source>
</evidence>
<comment type="pathway">
    <text evidence="6">Cofactor biosynthesis; adenosylcobalamin biosynthesis; adenosylcobalamin from cob(II)yrinate a,c-diamide: step 5/7.</text>
</comment>
<evidence type="ECO:0000313" key="19">
    <source>
        <dbReference type="Proteomes" id="UP000824176"/>
    </source>
</evidence>
<sequence>MIYLISGSSGSGKSLFAENISCSYVGRKLYLATMENESITAKKRIEKHRLMRQGKGFETIEKEKDYENLNISDYNIILLECLSNLAANHLYKGGNEETFYKDIDYLISNSKNIIFVTNDISCCAVKYDEEVYKYMKILNKAACYIAEKADAVIEVVAGISIYHKGEKWVL</sequence>
<comment type="catalytic activity">
    <reaction evidence="3">
        <text>adenosylcob(III)inamide + GTP = adenosylcob(III)inamide phosphate + GDP + H(+)</text>
        <dbReference type="Rhea" id="RHEA:15765"/>
        <dbReference type="ChEBI" id="CHEBI:2480"/>
        <dbReference type="ChEBI" id="CHEBI:15378"/>
        <dbReference type="ChEBI" id="CHEBI:37565"/>
        <dbReference type="ChEBI" id="CHEBI:58189"/>
        <dbReference type="ChEBI" id="CHEBI:58502"/>
        <dbReference type="EC" id="2.7.1.156"/>
    </reaction>
</comment>
<evidence type="ECO:0000256" key="2">
    <source>
        <dbReference type="ARBA" id="ARBA00000711"/>
    </source>
</evidence>
<keyword evidence="18" id="KW-0548">Nucleotidyltransferase</keyword>
<evidence type="ECO:0000256" key="12">
    <source>
        <dbReference type="ARBA" id="ARBA00022741"/>
    </source>
</evidence>
<keyword evidence="12" id="KW-0547">Nucleotide-binding</keyword>
<evidence type="ECO:0000256" key="11">
    <source>
        <dbReference type="ARBA" id="ARBA00022679"/>
    </source>
</evidence>
<keyword evidence="14" id="KW-0067">ATP-binding</keyword>
<reference evidence="18" key="2">
    <citation type="submission" date="2021-04" db="EMBL/GenBank/DDBJ databases">
        <authorList>
            <person name="Gilroy R."/>
        </authorList>
    </citation>
    <scope>NUCLEOTIDE SEQUENCE</scope>
    <source>
        <strain evidence="18">ChiW4-1371</strain>
    </source>
</reference>
<dbReference type="PANTHER" id="PTHR34848:SF1">
    <property type="entry name" value="BIFUNCTIONAL ADENOSYLCOBALAMIN BIOSYNTHESIS PROTEIN COBU"/>
    <property type="match status" value="1"/>
</dbReference>
<protein>
    <recommendedName>
        <fullName evidence="16">Adenosylcobinamide kinase</fullName>
        <ecNumber evidence="8">2.7.1.156</ecNumber>
        <ecNumber evidence="9">2.7.7.62</ecNumber>
    </recommendedName>
    <alternativeName>
        <fullName evidence="17">Adenosylcobinamide-phosphate guanylyltransferase</fullName>
    </alternativeName>
</protein>
<keyword evidence="11" id="KW-0808">Transferase</keyword>
<accession>A0A9D2GUV4</accession>
<dbReference type="GO" id="GO:0005524">
    <property type="term" value="F:ATP binding"/>
    <property type="evidence" value="ECO:0007669"/>
    <property type="project" value="UniProtKB-KW"/>
</dbReference>
<evidence type="ECO:0000313" key="18">
    <source>
        <dbReference type="EMBL" id="HIZ90448.1"/>
    </source>
</evidence>
<evidence type="ECO:0000256" key="13">
    <source>
        <dbReference type="ARBA" id="ARBA00022777"/>
    </source>
</evidence>
<keyword evidence="10" id="KW-0169">Cobalamin biosynthesis</keyword>
<dbReference type="EC" id="2.7.1.156" evidence="8"/>
<evidence type="ECO:0000256" key="3">
    <source>
        <dbReference type="ARBA" id="ARBA00001522"/>
    </source>
</evidence>
<comment type="caution">
    <text evidence="18">The sequence shown here is derived from an EMBL/GenBank/DDBJ whole genome shotgun (WGS) entry which is preliminary data.</text>
</comment>
<dbReference type="GO" id="GO:0009236">
    <property type="term" value="P:cobalamin biosynthetic process"/>
    <property type="evidence" value="ECO:0007669"/>
    <property type="project" value="UniProtKB-KW"/>
</dbReference>
<comment type="catalytic activity">
    <reaction evidence="2">
        <text>adenosylcob(III)inamide phosphate + GTP + H(+) = adenosylcob(III)inamide-GDP + diphosphate</text>
        <dbReference type="Rhea" id="RHEA:22712"/>
        <dbReference type="ChEBI" id="CHEBI:15378"/>
        <dbReference type="ChEBI" id="CHEBI:33019"/>
        <dbReference type="ChEBI" id="CHEBI:37565"/>
        <dbReference type="ChEBI" id="CHEBI:58502"/>
        <dbReference type="ChEBI" id="CHEBI:60487"/>
        <dbReference type="EC" id="2.7.7.62"/>
    </reaction>
</comment>
<name>A0A9D2GUV4_9BACT</name>
<dbReference type="GO" id="GO:0008820">
    <property type="term" value="F:cobinamide phosphate guanylyltransferase activity"/>
    <property type="evidence" value="ECO:0007669"/>
    <property type="project" value="UniProtKB-EC"/>
</dbReference>
<evidence type="ECO:0000256" key="14">
    <source>
        <dbReference type="ARBA" id="ARBA00022840"/>
    </source>
</evidence>
<evidence type="ECO:0000256" key="6">
    <source>
        <dbReference type="ARBA" id="ARBA00005159"/>
    </source>
</evidence>